<dbReference type="EMBL" id="JH793072">
    <property type="protein sequence ID" value="ELQ44687.1"/>
    <property type="molecule type" value="Genomic_DNA"/>
</dbReference>
<protein>
    <submittedName>
        <fullName evidence="2">Uncharacterized protein</fullName>
    </submittedName>
</protein>
<gene>
    <name evidence="2" type="ORF">OOU_Y34scaffold00066g9</name>
</gene>
<feature type="region of interest" description="Disordered" evidence="1">
    <location>
        <begin position="86"/>
        <end position="165"/>
    </location>
</feature>
<feature type="region of interest" description="Disordered" evidence="1">
    <location>
        <begin position="179"/>
        <end position="208"/>
    </location>
</feature>
<dbReference type="AlphaFoldDB" id="A0AA97PRW4"/>
<accession>A0AA97PRW4</accession>
<name>A0AA97PRW4_PYRO3</name>
<reference evidence="2" key="1">
    <citation type="journal article" date="2012" name="PLoS Genet.">
        <title>Comparative analysis of the genomes of two field isolates of the rice blast fungus Magnaporthe oryzae.</title>
        <authorList>
            <person name="Xue M."/>
            <person name="Yang J."/>
            <person name="Li Z."/>
            <person name="Hu S."/>
            <person name="Yao N."/>
            <person name="Dean R.A."/>
            <person name="Zhao W."/>
            <person name="Shen M."/>
            <person name="Zhang H."/>
            <person name="Li C."/>
            <person name="Liu L."/>
            <person name="Cao L."/>
            <person name="Xu X."/>
            <person name="Xing Y."/>
            <person name="Hsiang T."/>
            <person name="Zhang Z."/>
            <person name="Xu J.R."/>
            <person name="Peng Y.L."/>
        </authorList>
    </citation>
    <scope>NUCLEOTIDE SEQUENCE</scope>
    <source>
        <strain evidence="2">Y34</strain>
    </source>
</reference>
<feature type="compositionally biased region" description="Polar residues" evidence="1">
    <location>
        <begin position="54"/>
        <end position="65"/>
    </location>
</feature>
<feature type="compositionally biased region" description="Low complexity" evidence="1">
    <location>
        <begin position="135"/>
        <end position="160"/>
    </location>
</feature>
<proteinExistence type="predicted"/>
<evidence type="ECO:0000256" key="1">
    <source>
        <dbReference type="SAM" id="MobiDB-lite"/>
    </source>
</evidence>
<sequence length="262" mass="29022">MDRQNRALSVRKGQSPFPRPPAPPAPSAAQQPRAPPTPPQDYSDDENAAARGQYRNNFNKSSSRYASGRQEPVASAFPSYYFSSDGAAAHTTKSRSQQQQRPPTPPRDAPQTRTSPRMPQGPFQGTRRRQPSEPQPQSRPRAGSQRQQQQQYYSSDADYQNASSSRVRDYSNVSINIGTGGFGFGGSGDPSITVNGRDWRDEGGRGRYRDERANGDRYWDDGRDDGRPRINHIHTPFISTPFGFGGDRPRAGFLNLGGFGIF</sequence>
<feature type="compositionally biased region" description="Gly residues" evidence="1">
    <location>
        <begin position="179"/>
        <end position="188"/>
    </location>
</feature>
<dbReference type="Proteomes" id="UP000011086">
    <property type="component" value="Unassembled WGS sequence"/>
</dbReference>
<feature type="compositionally biased region" description="Basic and acidic residues" evidence="1">
    <location>
        <begin position="197"/>
        <end position="208"/>
    </location>
</feature>
<feature type="region of interest" description="Disordered" evidence="1">
    <location>
        <begin position="1"/>
        <end position="71"/>
    </location>
</feature>
<feature type="compositionally biased region" description="Pro residues" evidence="1">
    <location>
        <begin position="17"/>
        <end position="26"/>
    </location>
</feature>
<organism evidence="2">
    <name type="scientific">Pyricularia oryzae (strain Y34)</name>
    <name type="common">Rice blast fungus</name>
    <name type="synonym">Magnaporthe oryzae</name>
    <dbReference type="NCBI Taxonomy" id="1143189"/>
    <lineage>
        <taxon>Eukaryota</taxon>
        <taxon>Fungi</taxon>
        <taxon>Dikarya</taxon>
        <taxon>Ascomycota</taxon>
        <taxon>Pezizomycotina</taxon>
        <taxon>Sordariomycetes</taxon>
        <taxon>Sordariomycetidae</taxon>
        <taxon>Magnaporthales</taxon>
        <taxon>Pyriculariaceae</taxon>
        <taxon>Pyricularia</taxon>
    </lineage>
</organism>
<evidence type="ECO:0000313" key="2">
    <source>
        <dbReference type="EMBL" id="ELQ44687.1"/>
    </source>
</evidence>